<dbReference type="Proteomes" id="UP000593737">
    <property type="component" value="Chromosome"/>
</dbReference>
<dbReference type="NCBIfam" id="TIGR00029">
    <property type="entry name" value="S20"/>
    <property type="match status" value="1"/>
</dbReference>
<keyword evidence="6 8" id="KW-0687">Ribonucleoprotein</keyword>
<evidence type="ECO:0000256" key="3">
    <source>
        <dbReference type="ARBA" id="ARBA00022730"/>
    </source>
</evidence>
<dbReference type="SUPFAM" id="SSF46992">
    <property type="entry name" value="Ribosomal protein S20"/>
    <property type="match status" value="1"/>
</dbReference>
<comment type="similarity">
    <text evidence="2 8">Belongs to the bacterial ribosomal protein bS20 family.</text>
</comment>
<dbReference type="Pfam" id="PF01649">
    <property type="entry name" value="Ribosomal_S20p"/>
    <property type="match status" value="1"/>
</dbReference>
<gene>
    <name evidence="8" type="primary">rpsT</name>
    <name evidence="10" type="ORF">Nkreftii_000483</name>
</gene>
<dbReference type="HAMAP" id="MF_00500">
    <property type="entry name" value="Ribosomal_bS20"/>
    <property type="match status" value="1"/>
</dbReference>
<evidence type="ECO:0000313" key="11">
    <source>
        <dbReference type="Proteomes" id="UP000593737"/>
    </source>
</evidence>
<evidence type="ECO:0000256" key="6">
    <source>
        <dbReference type="ARBA" id="ARBA00023274"/>
    </source>
</evidence>
<evidence type="ECO:0000256" key="2">
    <source>
        <dbReference type="ARBA" id="ARBA00007634"/>
    </source>
</evidence>
<dbReference type="PANTHER" id="PTHR33398:SF1">
    <property type="entry name" value="SMALL RIBOSOMAL SUBUNIT PROTEIN BS20C"/>
    <property type="match status" value="1"/>
</dbReference>
<feature type="compositionally biased region" description="Basic and acidic residues" evidence="9">
    <location>
        <begin position="13"/>
        <end position="22"/>
    </location>
</feature>
<name>A0A7S8FBF1_9BACT</name>
<dbReference type="EMBL" id="CP047423">
    <property type="protein sequence ID" value="QPD02709.1"/>
    <property type="molecule type" value="Genomic_DNA"/>
</dbReference>
<accession>A0A7S8FBF1</accession>
<evidence type="ECO:0000313" key="10">
    <source>
        <dbReference type="EMBL" id="QPD02709.1"/>
    </source>
</evidence>
<evidence type="ECO:0000256" key="1">
    <source>
        <dbReference type="ARBA" id="ARBA00003134"/>
    </source>
</evidence>
<dbReference type="Gene3D" id="1.20.58.110">
    <property type="entry name" value="Ribosomal protein S20"/>
    <property type="match status" value="1"/>
</dbReference>
<comment type="function">
    <text evidence="1 8">Binds directly to 16S ribosomal RNA.</text>
</comment>
<proteinExistence type="inferred from homology"/>
<dbReference type="InterPro" id="IPR002583">
    <property type="entry name" value="Ribosomal_bS20"/>
</dbReference>
<reference evidence="10 11" key="1">
    <citation type="journal article" date="2020" name="ISME J.">
        <title>Enrichment and physiological characterization of a novel comammox Nitrospira indicates ammonium inhibition of complete nitrification.</title>
        <authorList>
            <person name="Sakoula D."/>
            <person name="Koch H."/>
            <person name="Frank J."/>
            <person name="Jetten M.S.M."/>
            <person name="van Kessel M.A.H.J."/>
            <person name="Lucker S."/>
        </authorList>
    </citation>
    <scope>NUCLEOTIDE SEQUENCE [LARGE SCALE GENOMIC DNA]</scope>
    <source>
        <strain evidence="10">Comreactor17</strain>
    </source>
</reference>
<evidence type="ECO:0000256" key="4">
    <source>
        <dbReference type="ARBA" id="ARBA00022884"/>
    </source>
</evidence>
<dbReference type="GO" id="GO:0070181">
    <property type="term" value="F:small ribosomal subunit rRNA binding"/>
    <property type="evidence" value="ECO:0007669"/>
    <property type="project" value="TreeGrafter"/>
</dbReference>
<evidence type="ECO:0000256" key="5">
    <source>
        <dbReference type="ARBA" id="ARBA00022980"/>
    </source>
</evidence>
<keyword evidence="4 8" id="KW-0694">RNA-binding</keyword>
<dbReference type="GO" id="GO:0015935">
    <property type="term" value="C:small ribosomal subunit"/>
    <property type="evidence" value="ECO:0007669"/>
    <property type="project" value="TreeGrafter"/>
</dbReference>
<keyword evidence="5 8" id="KW-0689">Ribosomal protein</keyword>
<dbReference type="InterPro" id="IPR036510">
    <property type="entry name" value="Ribosomal_bS20_sf"/>
</dbReference>
<dbReference type="PANTHER" id="PTHR33398">
    <property type="entry name" value="30S RIBOSOMAL PROTEIN S20"/>
    <property type="match status" value="1"/>
</dbReference>
<sequence>MPQTHKSTIRRARQTERRHERNQATVNAVKTLIKKVQSAVDGKKTDEAKANLQAATSAIGKAVSKGVLHRNTASRRISRLTHRVNALSGSGS</sequence>
<evidence type="ECO:0000256" key="8">
    <source>
        <dbReference type="HAMAP-Rule" id="MF_00500"/>
    </source>
</evidence>
<dbReference type="AlphaFoldDB" id="A0A7S8FBF1"/>
<feature type="region of interest" description="Disordered" evidence="9">
    <location>
        <begin position="1"/>
        <end position="25"/>
    </location>
</feature>
<evidence type="ECO:0000256" key="7">
    <source>
        <dbReference type="ARBA" id="ARBA00035136"/>
    </source>
</evidence>
<keyword evidence="3 8" id="KW-0699">rRNA-binding</keyword>
<protein>
    <recommendedName>
        <fullName evidence="7 8">Small ribosomal subunit protein bS20</fullName>
    </recommendedName>
</protein>
<organism evidence="10 11">
    <name type="scientific">Candidatus Nitrospira kreftii</name>
    <dbReference type="NCBI Taxonomy" id="2652173"/>
    <lineage>
        <taxon>Bacteria</taxon>
        <taxon>Pseudomonadati</taxon>
        <taxon>Nitrospirota</taxon>
        <taxon>Nitrospiria</taxon>
        <taxon>Nitrospirales</taxon>
        <taxon>Nitrospiraceae</taxon>
        <taxon>Nitrospira</taxon>
    </lineage>
</organism>
<dbReference type="GO" id="GO:0003735">
    <property type="term" value="F:structural constituent of ribosome"/>
    <property type="evidence" value="ECO:0007669"/>
    <property type="project" value="InterPro"/>
</dbReference>
<dbReference type="GO" id="GO:0006412">
    <property type="term" value="P:translation"/>
    <property type="evidence" value="ECO:0007669"/>
    <property type="project" value="UniProtKB-UniRule"/>
</dbReference>
<evidence type="ECO:0000256" key="9">
    <source>
        <dbReference type="SAM" id="MobiDB-lite"/>
    </source>
</evidence>
<dbReference type="KEGG" id="nkf:Nkreftii_000483"/>